<dbReference type="EC" id="2.7.11.1" evidence="1"/>
<organism evidence="10 11">
    <name type="scientific">Pseudoduganella lutea</name>
    <dbReference type="NCBI Taxonomy" id="321985"/>
    <lineage>
        <taxon>Bacteria</taxon>
        <taxon>Pseudomonadati</taxon>
        <taxon>Pseudomonadota</taxon>
        <taxon>Betaproteobacteria</taxon>
        <taxon>Burkholderiales</taxon>
        <taxon>Oxalobacteraceae</taxon>
        <taxon>Telluria group</taxon>
        <taxon>Pseudoduganella</taxon>
    </lineage>
</organism>
<dbReference type="OrthoDB" id="9791419at2"/>
<keyword evidence="4 7" id="KW-0547">Nucleotide-binding</keyword>
<evidence type="ECO:0000256" key="8">
    <source>
        <dbReference type="SAM" id="MobiDB-lite"/>
    </source>
</evidence>
<dbReference type="PROSITE" id="PS00107">
    <property type="entry name" value="PROTEIN_KINASE_ATP"/>
    <property type="match status" value="1"/>
</dbReference>
<dbReference type="InterPro" id="IPR058395">
    <property type="entry name" value="DUF8082"/>
</dbReference>
<gene>
    <name evidence="10" type="ORF">EWM63_30125</name>
</gene>
<sequence>MSGNRGTMAETIGRYRIEGVLGTGAMGVVYRAFDTRIARTVALKTIRRECLDGAQAGELVARFRNEAQASGRLLHPNVVTVYDFGEEGDTAYIAMEYVEGTPLTAFLARDVPMALNAAMACMAQLLRGLGYAHGRGVVHRDIKPANILVASDAQVKITDFGIARLEASTLTQVGAVVGTPSYMAPEQLHGRPVDGRADIFSAGVVLYQMLTGTRPFAGTASEVICQVLHDEPAPPSTRCAGLHPAFDAVVRRALAKDAAERFPTAQAFADALADAHLQHNGGRPLTDEDNERTVLALQRPPAGIEPPRPLSQPGQTATGAPSWLAAMAPALQTALSSEVGPMAKVLLKGAGREAADIDDLVARLLPHIDTEQGRTRFRDSVRDIRGRHGPASTSTATATGKGGSGLLASGTHAAPGPGTLAAQLSPEFLEATQRRLATFIGPIARVLVKRASKVAVDRAEFHRLLADHVPDSTERARYLKEVGEA</sequence>
<dbReference type="GO" id="GO:0004674">
    <property type="term" value="F:protein serine/threonine kinase activity"/>
    <property type="evidence" value="ECO:0007669"/>
    <property type="project" value="UniProtKB-KW"/>
</dbReference>
<feature type="binding site" evidence="7">
    <location>
        <position position="44"/>
    </location>
    <ligand>
        <name>ATP</name>
        <dbReference type="ChEBI" id="CHEBI:30616"/>
    </ligand>
</feature>
<dbReference type="EMBL" id="CP035913">
    <property type="protein sequence ID" value="QBE66700.1"/>
    <property type="molecule type" value="Genomic_DNA"/>
</dbReference>
<dbReference type="Proteomes" id="UP000290637">
    <property type="component" value="Chromosome"/>
</dbReference>
<dbReference type="Gene3D" id="3.30.200.20">
    <property type="entry name" value="Phosphorylase Kinase, domain 1"/>
    <property type="match status" value="1"/>
</dbReference>
<evidence type="ECO:0000313" key="11">
    <source>
        <dbReference type="Proteomes" id="UP000290637"/>
    </source>
</evidence>
<name>A0A4P6L521_9BURK</name>
<evidence type="ECO:0000256" key="4">
    <source>
        <dbReference type="ARBA" id="ARBA00022741"/>
    </source>
</evidence>
<keyword evidence="11" id="KW-1185">Reference proteome</keyword>
<evidence type="ECO:0000259" key="9">
    <source>
        <dbReference type="PROSITE" id="PS50011"/>
    </source>
</evidence>
<dbReference type="SMART" id="SM00220">
    <property type="entry name" value="S_TKc"/>
    <property type="match status" value="1"/>
</dbReference>
<accession>A0A4P6L521</accession>
<proteinExistence type="predicted"/>
<dbReference type="CDD" id="cd14014">
    <property type="entry name" value="STKc_PknB_like"/>
    <property type="match status" value="1"/>
</dbReference>
<dbReference type="FunFam" id="1.10.510.10:FF:000021">
    <property type="entry name" value="Serine/threonine protein kinase"/>
    <property type="match status" value="1"/>
</dbReference>
<dbReference type="PANTHER" id="PTHR43289">
    <property type="entry name" value="MITOGEN-ACTIVATED PROTEIN KINASE KINASE KINASE 20-RELATED"/>
    <property type="match status" value="1"/>
</dbReference>
<evidence type="ECO:0000256" key="7">
    <source>
        <dbReference type="PROSITE-ProRule" id="PRU10141"/>
    </source>
</evidence>
<evidence type="ECO:0000256" key="2">
    <source>
        <dbReference type="ARBA" id="ARBA00022527"/>
    </source>
</evidence>
<keyword evidence="6 7" id="KW-0067">ATP-binding</keyword>
<dbReference type="InterPro" id="IPR008271">
    <property type="entry name" value="Ser/Thr_kinase_AS"/>
</dbReference>
<feature type="region of interest" description="Disordered" evidence="8">
    <location>
        <begin position="384"/>
        <end position="419"/>
    </location>
</feature>
<dbReference type="InterPro" id="IPR011009">
    <property type="entry name" value="Kinase-like_dom_sf"/>
</dbReference>
<dbReference type="InterPro" id="IPR017441">
    <property type="entry name" value="Protein_kinase_ATP_BS"/>
</dbReference>
<keyword evidence="2 10" id="KW-0723">Serine/threonine-protein kinase</keyword>
<reference evidence="10 11" key="1">
    <citation type="submission" date="2019-02" db="EMBL/GenBank/DDBJ databases">
        <title>Draft Genome Sequences of Six Type Strains of the Genus Massilia.</title>
        <authorList>
            <person name="Miess H."/>
            <person name="Frediansyhah A."/>
            <person name="Gross H."/>
        </authorList>
    </citation>
    <scope>NUCLEOTIDE SEQUENCE [LARGE SCALE GENOMIC DNA]</scope>
    <source>
        <strain evidence="10 11">DSM 17473</strain>
    </source>
</reference>
<dbReference type="SUPFAM" id="SSF56112">
    <property type="entry name" value="Protein kinase-like (PK-like)"/>
    <property type="match status" value="1"/>
</dbReference>
<keyword evidence="3" id="KW-0808">Transferase</keyword>
<dbReference type="Pfam" id="PF26309">
    <property type="entry name" value="DUF8082"/>
    <property type="match status" value="2"/>
</dbReference>
<dbReference type="KEGG" id="plue:EWM63_30125"/>
<protein>
    <recommendedName>
        <fullName evidence="1">non-specific serine/threonine protein kinase</fullName>
        <ecNumber evidence="1">2.7.11.1</ecNumber>
    </recommendedName>
</protein>
<evidence type="ECO:0000256" key="3">
    <source>
        <dbReference type="ARBA" id="ARBA00022679"/>
    </source>
</evidence>
<dbReference type="GO" id="GO:0005524">
    <property type="term" value="F:ATP binding"/>
    <property type="evidence" value="ECO:0007669"/>
    <property type="project" value="UniProtKB-UniRule"/>
</dbReference>
<evidence type="ECO:0000256" key="1">
    <source>
        <dbReference type="ARBA" id="ARBA00012513"/>
    </source>
</evidence>
<dbReference type="InterPro" id="IPR000719">
    <property type="entry name" value="Prot_kinase_dom"/>
</dbReference>
<dbReference type="Gene3D" id="1.10.510.10">
    <property type="entry name" value="Transferase(Phosphotransferase) domain 1"/>
    <property type="match status" value="1"/>
</dbReference>
<evidence type="ECO:0000313" key="10">
    <source>
        <dbReference type="EMBL" id="QBE66700.1"/>
    </source>
</evidence>
<feature type="domain" description="Protein kinase" evidence="9">
    <location>
        <begin position="15"/>
        <end position="277"/>
    </location>
</feature>
<dbReference type="PROSITE" id="PS00108">
    <property type="entry name" value="PROTEIN_KINASE_ST"/>
    <property type="match status" value="1"/>
</dbReference>
<dbReference type="Pfam" id="PF00069">
    <property type="entry name" value="Pkinase"/>
    <property type="match status" value="1"/>
</dbReference>
<dbReference type="PROSITE" id="PS50011">
    <property type="entry name" value="PROTEIN_KINASE_DOM"/>
    <property type="match status" value="1"/>
</dbReference>
<dbReference type="AlphaFoldDB" id="A0A4P6L521"/>
<keyword evidence="5 10" id="KW-0418">Kinase</keyword>
<evidence type="ECO:0000256" key="5">
    <source>
        <dbReference type="ARBA" id="ARBA00022777"/>
    </source>
</evidence>
<evidence type="ECO:0000256" key="6">
    <source>
        <dbReference type="ARBA" id="ARBA00022840"/>
    </source>
</evidence>
<dbReference type="PANTHER" id="PTHR43289:SF6">
    <property type="entry name" value="SERINE_THREONINE-PROTEIN KINASE NEKL-3"/>
    <property type="match status" value="1"/>
</dbReference>